<dbReference type="FunFam" id="2.170.220.10:FF:000002">
    <property type="entry name" value="Methionine--tRNA ligase"/>
    <property type="match status" value="1"/>
</dbReference>
<organism evidence="12 13">
    <name type="scientific">Methylobacterium phyllostachyos</name>
    <dbReference type="NCBI Taxonomy" id="582672"/>
    <lineage>
        <taxon>Bacteria</taxon>
        <taxon>Pseudomonadati</taxon>
        <taxon>Pseudomonadota</taxon>
        <taxon>Alphaproteobacteria</taxon>
        <taxon>Hyphomicrobiales</taxon>
        <taxon>Methylobacteriaceae</taxon>
        <taxon>Methylobacterium</taxon>
    </lineage>
</organism>
<dbReference type="InterPro" id="IPR015413">
    <property type="entry name" value="Methionyl/Leucyl_tRNA_Synth"/>
</dbReference>
<evidence type="ECO:0000259" key="10">
    <source>
        <dbReference type="Pfam" id="PF09334"/>
    </source>
</evidence>
<dbReference type="SUPFAM" id="SSF47323">
    <property type="entry name" value="Anticodon-binding domain of a subclass of class I aminoacyl-tRNA synthetases"/>
    <property type="match status" value="1"/>
</dbReference>
<evidence type="ECO:0000256" key="5">
    <source>
        <dbReference type="ARBA" id="ARBA00022741"/>
    </source>
</evidence>
<dbReference type="InterPro" id="IPR014758">
    <property type="entry name" value="Met-tRNA_synth"/>
</dbReference>
<dbReference type="CDD" id="cd00814">
    <property type="entry name" value="MetRS_core"/>
    <property type="match status" value="1"/>
</dbReference>
<dbReference type="InterPro" id="IPR023457">
    <property type="entry name" value="Met-tRNA_synth_2"/>
</dbReference>
<comment type="similarity">
    <text evidence="9">Belongs to the class-I aminoacyl-tRNA synthetase family. MetG type 2B subfamily.</text>
</comment>
<dbReference type="STRING" id="582672.SAMN05216360_116100"/>
<dbReference type="GO" id="GO:0006431">
    <property type="term" value="P:methionyl-tRNA aminoacylation"/>
    <property type="evidence" value="ECO:0007669"/>
    <property type="project" value="UniProtKB-UniRule"/>
</dbReference>
<comment type="function">
    <text evidence="1 9">Is required not only for elongation of protein synthesis but also for the initiation of all mRNA translation through initiator tRNA(fMet) aminoacylation.</text>
</comment>
<keyword evidence="8 9" id="KW-0030">Aminoacyl-tRNA synthetase</keyword>
<accession>A0A1H0HP46</accession>
<reference evidence="13" key="1">
    <citation type="submission" date="2016-10" db="EMBL/GenBank/DDBJ databases">
        <authorList>
            <person name="Varghese N."/>
            <person name="Submissions S."/>
        </authorList>
    </citation>
    <scope>NUCLEOTIDE SEQUENCE [LARGE SCALE GENOMIC DNA]</scope>
    <source>
        <strain evidence="13">BL47</strain>
    </source>
</reference>
<dbReference type="NCBIfam" id="NF008900">
    <property type="entry name" value="PRK12267.1"/>
    <property type="match status" value="1"/>
</dbReference>
<dbReference type="Proteomes" id="UP000198704">
    <property type="component" value="Unassembled WGS sequence"/>
</dbReference>
<keyword evidence="5 9" id="KW-0547">Nucleotide-binding</keyword>
<dbReference type="InterPro" id="IPR014729">
    <property type="entry name" value="Rossmann-like_a/b/a_fold"/>
</dbReference>
<keyword evidence="13" id="KW-1185">Reference proteome</keyword>
<keyword evidence="6 9" id="KW-0067">ATP-binding</keyword>
<proteinExistence type="inferred from homology"/>
<evidence type="ECO:0000256" key="4">
    <source>
        <dbReference type="ARBA" id="ARBA00022598"/>
    </source>
</evidence>
<dbReference type="Pfam" id="PF09334">
    <property type="entry name" value="tRNA-synt_1g"/>
    <property type="match status" value="1"/>
</dbReference>
<sequence>MSGWGRIRVVPGGPCTGCVPAAAARQRGQLFAMIRNTTDVTSNAPAQPHKTFGLSTAISYPNGAPHIGHAYEVIAADAIARFHRLDGYDVLFSTGTDEHGLKIQQAATRAGTTPRAYVDGTAARFQAMADRMDCAYDRFIRTTEPGHYEAAQEIWRRMEAKGDIYLDKYAGWYSVRDEAYYDESETRLLEDGSRRSLATDTPVVWMEEENFLFRLSAYQDRLLKLYEEQPGFIGPETRKNEVASFVRSGLKDLSVSRTNFDWGVPVPGHPNHVMYVWVDALTNYLTVTGFPDTENPQKKFWPMDLHIIGKDIVRFHAVYWPAFLMSAGLPLPKRVFGHGFLLSKGEKMSKSLGNVLDPFELADTYGVDPVRYFVLREVPFGGDGSYSHEAIIGRINADLANDLGNLAQRSLSMVAKNCDGAVPDPGSLDAADTALLAQADALPARARTLMGDLALHGILAEIWAVVAEANRYFAAQEPWKLRKSDPARMNAVLYTTLESLRVFGILTQPFVPGAAAKLLDLLAVPADRRQLADVGEGGRLKPGTALPAPAPIFPRFERPEAPAA</sequence>
<comment type="caution">
    <text evidence="9">Lacks conserved residue(s) required for the propagation of feature annotation.</text>
</comment>
<keyword evidence="3 9" id="KW-0963">Cytoplasm</keyword>
<dbReference type="PANTHER" id="PTHR43326">
    <property type="entry name" value="METHIONYL-TRNA SYNTHETASE"/>
    <property type="match status" value="1"/>
</dbReference>
<dbReference type="EMBL" id="FNHS01000016">
    <property type="protein sequence ID" value="SDO20928.1"/>
    <property type="molecule type" value="Genomic_DNA"/>
</dbReference>
<dbReference type="PRINTS" id="PR01041">
    <property type="entry name" value="TRNASYNTHMET"/>
</dbReference>
<dbReference type="NCBIfam" id="TIGR00398">
    <property type="entry name" value="metG"/>
    <property type="match status" value="1"/>
</dbReference>
<keyword evidence="7 9" id="KW-0648">Protein biosynthesis</keyword>
<feature type="domain" description="Methionyl/Leucyl tRNA synthetase" evidence="10">
    <location>
        <begin position="55"/>
        <end position="410"/>
    </location>
</feature>
<dbReference type="Pfam" id="PF19303">
    <property type="entry name" value="Anticodon_3"/>
    <property type="match status" value="1"/>
</dbReference>
<dbReference type="InterPro" id="IPR033911">
    <property type="entry name" value="MetRS_core"/>
</dbReference>
<name>A0A1H0HP46_9HYPH</name>
<evidence type="ECO:0000256" key="8">
    <source>
        <dbReference type="ARBA" id="ARBA00023146"/>
    </source>
</evidence>
<protein>
    <recommendedName>
        <fullName evidence="9">Methionine--tRNA ligase</fullName>
        <ecNumber evidence="9">6.1.1.10</ecNumber>
    </recommendedName>
    <alternativeName>
        <fullName evidence="9">Methionyl-tRNA synthetase</fullName>
        <shortName evidence="9">MetRS</shortName>
    </alternativeName>
</protein>
<evidence type="ECO:0000256" key="2">
    <source>
        <dbReference type="ARBA" id="ARBA00004496"/>
    </source>
</evidence>
<dbReference type="GO" id="GO:0004825">
    <property type="term" value="F:methionine-tRNA ligase activity"/>
    <property type="evidence" value="ECO:0007669"/>
    <property type="project" value="UniProtKB-UniRule"/>
</dbReference>
<dbReference type="InterPro" id="IPR041872">
    <property type="entry name" value="Anticodon_Met"/>
</dbReference>
<gene>
    <name evidence="9" type="primary">metG</name>
    <name evidence="12" type="ORF">SAMN05216360_116100</name>
</gene>
<dbReference type="GO" id="GO:0005524">
    <property type="term" value="F:ATP binding"/>
    <property type="evidence" value="ECO:0007669"/>
    <property type="project" value="UniProtKB-UniRule"/>
</dbReference>
<dbReference type="GO" id="GO:0005737">
    <property type="term" value="C:cytoplasm"/>
    <property type="evidence" value="ECO:0007669"/>
    <property type="project" value="UniProtKB-SubCell"/>
</dbReference>
<feature type="short sequence motif" description="'KMSKS' region" evidence="9">
    <location>
        <begin position="347"/>
        <end position="351"/>
    </location>
</feature>
<dbReference type="HAMAP" id="MF_01228">
    <property type="entry name" value="Met_tRNA_synth_type2"/>
    <property type="match status" value="1"/>
</dbReference>
<dbReference type="EC" id="6.1.1.10" evidence="9"/>
<comment type="subunit">
    <text evidence="9">Monomer.</text>
</comment>
<feature type="domain" description="Methionyl-tRNA synthetase anticodon-binding" evidence="11">
    <location>
        <begin position="422"/>
        <end position="555"/>
    </location>
</feature>
<dbReference type="InterPro" id="IPR009080">
    <property type="entry name" value="tRNAsynth_Ia_anticodon-bd"/>
</dbReference>
<dbReference type="CDD" id="cd07957">
    <property type="entry name" value="Anticodon_Ia_Met"/>
    <property type="match status" value="1"/>
</dbReference>
<dbReference type="Gene3D" id="2.170.220.10">
    <property type="match status" value="1"/>
</dbReference>
<dbReference type="Gene3D" id="3.40.50.620">
    <property type="entry name" value="HUPs"/>
    <property type="match status" value="1"/>
</dbReference>
<evidence type="ECO:0000256" key="1">
    <source>
        <dbReference type="ARBA" id="ARBA00003314"/>
    </source>
</evidence>
<comment type="catalytic activity">
    <reaction evidence="9">
        <text>tRNA(Met) + L-methionine + ATP = L-methionyl-tRNA(Met) + AMP + diphosphate</text>
        <dbReference type="Rhea" id="RHEA:13481"/>
        <dbReference type="Rhea" id="RHEA-COMP:9667"/>
        <dbReference type="Rhea" id="RHEA-COMP:9698"/>
        <dbReference type="ChEBI" id="CHEBI:30616"/>
        <dbReference type="ChEBI" id="CHEBI:33019"/>
        <dbReference type="ChEBI" id="CHEBI:57844"/>
        <dbReference type="ChEBI" id="CHEBI:78442"/>
        <dbReference type="ChEBI" id="CHEBI:78530"/>
        <dbReference type="ChEBI" id="CHEBI:456215"/>
        <dbReference type="EC" id="6.1.1.10"/>
    </reaction>
</comment>
<feature type="short sequence motif" description="'HIGH' region" evidence="9">
    <location>
        <begin position="59"/>
        <end position="69"/>
    </location>
</feature>
<dbReference type="Gene3D" id="1.10.730.10">
    <property type="entry name" value="Isoleucyl-tRNA Synthetase, Domain 1"/>
    <property type="match status" value="1"/>
</dbReference>
<evidence type="ECO:0000256" key="7">
    <source>
        <dbReference type="ARBA" id="ARBA00022917"/>
    </source>
</evidence>
<keyword evidence="4 9" id="KW-0436">Ligase</keyword>
<evidence type="ECO:0000256" key="6">
    <source>
        <dbReference type="ARBA" id="ARBA00022840"/>
    </source>
</evidence>
<dbReference type="SUPFAM" id="SSF52374">
    <property type="entry name" value="Nucleotidylyl transferase"/>
    <property type="match status" value="1"/>
</dbReference>
<comment type="subcellular location">
    <subcellularLocation>
        <location evidence="2 9">Cytoplasm</location>
    </subcellularLocation>
</comment>
<evidence type="ECO:0000313" key="12">
    <source>
        <dbReference type="EMBL" id="SDO20928.1"/>
    </source>
</evidence>
<evidence type="ECO:0000313" key="13">
    <source>
        <dbReference type="Proteomes" id="UP000198704"/>
    </source>
</evidence>
<evidence type="ECO:0000256" key="3">
    <source>
        <dbReference type="ARBA" id="ARBA00022490"/>
    </source>
</evidence>
<dbReference type="AlphaFoldDB" id="A0A1H0HP46"/>
<dbReference type="PROSITE" id="PS00178">
    <property type="entry name" value="AA_TRNA_LIGASE_I"/>
    <property type="match status" value="1"/>
</dbReference>
<dbReference type="InterPro" id="IPR001412">
    <property type="entry name" value="aa-tRNA-synth_I_CS"/>
</dbReference>
<evidence type="ECO:0000259" key="11">
    <source>
        <dbReference type="Pfam" id="PF19303"/>
    </source>
</evidence>
<evidence type="ECO:0000256" key="9">
    <source>
        <dbReference type="HAMAP-Rule" id="MF_01228"/>
    </source>
</evidence>
<dbReference type="PANTHER" id="PTHR43326:SF1">
    <property type="entry name" value="METHIONINE--TRNA LIGASE, MITOCHONDRIAL"/>
    <property type="match status" value="1"/>
</dbReference>